<feature type="region of interest" description="Disordered" evidence="1">
    <location>
        <begin position="1"/>
        <end position="38"/>
    </location>
</feature>
<evidence type="ECO:0000256" key="1">
    <source>
        <dbReference type="SAM" id="MobiDB-lite"/>
    </source>
</evidence>
<dbReference type="AlphaFoldDB" id="A0A2K8MBV2"/>
<keyword evidence="3" id="KW-1185">Reference proteome</keyword>
<dbReference type="Proteomes" id="UP000229081">
    <property type="component" value="Chromosome"/>
</dbReference>
<dbReference type="KEGG" id="sphc:CVN68_04655"/>
<name>A0A2K8MBV2_9SPHN</name>
<protein>
    <submittedName>
        <fullName evidence="2">Uncharacterized protein</fullName>
    </submittedName>
</protein>
<gene>
    <name evidence="2" type="ORF">CVN68_04655</name>
</gene>
<dbReference type="OrthoDB" id="7569847at2"/>
<dbReference type="EMBL" id="CP024923">
    <property type="protein sequence ID" value="ATY31358.1"/>
    <property type="molecule type" value="Genomic_DNA"/>
</dbReference>
<reference evidence="2 3" key="1">
    <citation type="submission" date="2017-11" db="EMBL/GenBank/DDBJ databases">
        <title>Complete genome sequence of Sphingomonas sp. Strain Cra20, a psychrotolerant potential plant growth promoting rhizobacteria.</title>
        <authorList>
            <person name="Luo Y."/>
        </authorList>
    </citation>
    <scope>NUCLEOTIDE SEQUENCE [LARGE SCALE GENOMIC DNA]</scope>
    <source>
        <strain evidence="2 3">Cra20</strain>
    </source>
</reference>
<proteinExistence type="predicted"/>
<organism evidence="2 3">
    <name type="scientific">Sphingomonas psychrotolerans</name>
    <dbReference type="NCBI Taxonomy" id="1327635"/>
    <lineage>
        <taxon>Bacteria</taxon>
        <taxon>Pseudomonadati</taxon>
        <taxon>Pseudomonadota</taxon>
        <taxon>Alphaproteobacteria</taxon>
        <taxon>Sphingomonadales</taxon>
        <taxon>Sphingomonadaceae</taxon>
        <taxon>Sphingomonas</taxon>
    </lineage>
</organism>
<evidence type="ECO:0000313" key="3">
    <source>
        <dbReference type="Proteomes" id="UP000229081"/>
    </source>
</evidence>
<sequence length="112" mass="12508">MDNVHLDLEEELDREFTAEETAEEEAEQEGGVSDYVPDPRSLWGSEAARAMLVVLTRRLGPDFARAVSDEMAARTFSYQAGCPDDRSDGATMEYLLKDGFWDKLFAVEPAAK</sequence>
<dbReference type="RefSeq" id="WP_100281169.1">
    <property type="nucleotide sequence ID" value="NZ_CP024923.1"/>
</dbReference>
<feature type="compositionally biased region" description="Acidic residues" evidence="1">
    <location>
        <begin position="8"/>
        <end position="28"/>
    </location>
</feature>
<accession>A0A2K8MBV2</accession>
<evidence type="ECO:0000313" key="2">
    <source>
        <dbReference type="EMBL" id="ATY31358.1"/>
    </source>
</evidence>